<evidence type="ECO:0000313" key="1">
    <source>
        <dbReference type="EMBL" id="TFB01519.1"/>
    </source>
</evidence>
<comment type="caution">
    <text evidence="1">The sequence shown here is derived from an EMBL/GenBank/DDBJ whole genome shotgun (WGS) entry which is preliminary data.</text>
</comment>
<organism evidence="1 2">
    <name type="scientific">Trichoderma ghanense</name>
    <dbReference type="NCBI Taxonomy" id="65468"/>
    <lineage>
        <taxon>Eukaryota</taxon>
        <taxon>Fungi</taxon>
        <taxon>Dikarya</taxon>
        <taxon>Ascomycota</taxon>
        <taxon>Pezizomycotina</taxon>
        <taxon>Sordariomycetes</taxon>
        <taxon>Hypocreomycetidae</taxon>
        <taxon>Hypocreales</taxon>
        <taxon>Hypocreaceae</taxon>
        <taxon>Trichoderma</taxon>
    </lineage>
</organism>
<protein>
    <submittedName>
        <fullName evidence="1">Uncharacterized protein</fullName>
    </submittedName>
</protein>
<dbReference type="EMBL" id="PPTA01000008">
    <property type="protein sequence ID" value="TFB01519.1"/>
    <property type="molecule type" value="Genomic_DNA"/>
</dbReference>
<gene>
    <name evidence="1" type="ORF">CCMA1212_006447</name>
</gene>
<keyword evidence="2" id="KW-1185">Reference proteome</keyword>
<dbReference type="GeneID" id="300578119"/>
<dbReference type="Proteomes" id="UP001642720">
    <property type="component" value="Unassembled WGS sequence"/>
</dbReference>
<reference evidence="1 2" key="1">
    <citation type="submission" date="2018-01" db="EMBL/GenBank/DDBJ databases">
        <title>Genome characterization of the sugarcane-associated fungus Trichoderma ghanense CCMA-1212 and their application in lignocelulose bioconversion.</title>
        <authorList>
            <person name="Steindorff A.S."/>
            <person name="Mendes T.D."/>
            <person name="Vilela E.S.D."/>
            <person name="Rodrigues D.S."/>
            <person name="Formighieri E.F."/>
            <person name="Melo I.S."/>
            <person name="Favaro L.C.L."/>
        </authorList>
    </citation>
    <scope>NUCLEOTIDE SEQUENCE [LARGE SCALE GENOMIC DNA]</scope>
    <source>
        <strain evidence="1 2">CCMA-1212</strain>
    </source>
</reference>
<name>A0ABY2H0Q4_9HYPO</name>
<proteinExistence type="predicted"/>
<accession>A0ABY2H0Q4</accession>
<dbReference type="RefSeq" id="XP_073557720.1">
    <property type="nucleotide sequence ID" value="XM_073703669.1"/>
</dbReference>
<evidence type="ECO:0000313" key="2">
    <source>
        <dbReference type="Proteomes" id="UP001642720"/>
    </source>
</evidence>
<sequence>MDIFPLSKTYDQQVRLYQLFRAPAYQMAVCHIANEWSEYTKYEKKSVILKSKEVTFAEIASQPLSGMTTSSSGIGADACQVAKNTFQAEEVITAAWTSKIGKVPELLSSTAQGLIFFKPFPHIRQSSYSTLLTRQYTLCLFLSHLPERLFLDQRGLQQKPFKQRNYRSWNPNAKDLGTLKNDIGRVIVRSNKYVKRAR</sequence>